<proteinExistence type="predicted"/>
<dbReference type="EMBL" id="JBHMEI010000110">
    <property type="protein sequence ID" value="MFB9210041.1"/>
    <property type="molecule type" value="Genomic_DNA"/>
</dbReference>
<name>A0ABV5IZX7_9ACTN</name>
<evidence type="ECO:0000313" key="1">
    <source>
        <dbReference type="EMBL" id="MFB9210041.1"/>
    </source>
</evidence>
<organism evidence="1 2">
    <name type="scientific">Nonomuraea spiralis</name>
    <dbReference type="NCBI Taxonomy" id="46182"/>
    <lineage>
        <taxon>Bacteria</taxon>
        <taxon>Bacillati</taxon>
        <taxon>Actinomycetota</taxon>
        <taxon>Actinomycetes</taxon>
        <taxon>Streptosporangiales</taxon>
        <taxon>Streptosporangiaceae</taxon>
        <taxon>Nonomuraea</taxon>
    </lineage>
</organism>
<gene>
    <name evidence="1" type="ORF">ACFFV7_53275</name>
</gene>
<dbReference type="RefSeq" id="WP_268246143.1">
    <property type="nucleotide sequence ID" value="NZ_BMRC01000054.1"/>
</dbReference>
<protein>
    <submittedName>
        <fullName evidence="1">Uncharacterized protein</fullName>
    </submittedName>
</protein>
<dbReference type="Proteomes" id="UP001589647">
    <property type="component" value="Unassembled WGS sequence"/>
</dbReference>
<accession>A0ABV5IZX7</accession>
<reference evidence="1 2" key="1">
    <citation type="submission" date="2024-09" db="EMBL/GenBank/DDBJ databases">
        <authorList>
            <person name="Sun Q."/>
            <person name="Mori K."/>
        </authorList>
    </citation>
    <scope>NUCLEOTIDE SEQUENCE [LARGE SCALE GENOMIC DNA]</scope>
    <source>
        <strain evidence="1 2">CCM 3426</strain>
    </source>
</reference>
<sequence length="41" mass="4697">MQARMTNPERQRATLILWMATSNFFNTVNNVIKDPAGTTWA</sequence>
<keyword evidence="2" id="KW-1185">Reference proteome</keyword>
<evidence type="ECO:0000313" key="2">
    <source>
        <dbReference type="Proteomes" id="UP001589647"/>
    </source>
</evidence>
<comment type="caution">
    <text evidence="1">The sequence shown here is derived from an EMBL/GenBank/DDBJ whole genome shotgun (WGS) entry which is preliminary data.</text>
</comment>